<dbReference type="GO" id="GO:0110154">
    <property type="term" value="P:RNA decapping"/>
    <property type="evidence" value="ECO:0007669"/>
    <property type="project" value="TreeGrafter"/>
</dbReference>
<dbReference type="GO" id="GO:0016791">
    <property type="term" value="F:phosphatase activity"/>
    <property type="evidence" value="ECO:0007669"/>
    <property type="project" value="TreeGrafter"/>
</dbReference>
<dbReference type="AlphaFoldDB" id="A0A5B8LFA1"/>
<dbReference type="GO" id="GO:0005737">
    <property type="term" value="C:cytoplasm"/>
    <property type="evidence" value="ECO:0007669"/>
    <property type="project" value="TreeGrafter"/>
</dbReference>
<protein>
    <submittedName>
        <fullName evidence="4">Serine/threonine protein phosphatase</fullName>
    </submittedName>
</protein>
<feature type="domain" description="Calcineurin-like phosphoesterase" evidence="3">
    <location>
        <begin position="18"/>
        <end position="207"/>
    </location>
</feature>
<evidence type="ECO:0000256" key="1">
    <source>
        <dbReference type="SAM" id="MobiDB-lite"/>
    </source>
</evidence>
<dbReference type="Gene3D" id="3.60.21.10">
    <property type="match status" value="1"/>
</dbReference>
<dbReference type="Proteomes" id="UP000315673">
    <property type="component" value="Chromosome"/>
</dbReference>
<dbReference type="InterPro" id="IPR050126">
    <property type="entry name" value="Ap4A_hydrolase"/>
</dbReference>
<feature type="transmembrane region" description="Helical" evidence="2">
    <location>
        <begin position="318"/>
        <end position="336"/>
    </location>
</feature>
<organism evidence="4 5">
    <name type="scientific">Sphingomonas panacisoli</name>
    <dbReference type="NCBI Taxonomy" id="1813879"/>
    <lineage>
        <taxon>Bacteria</taxon>
        <taxon>Pseudomonadati</taxon>
        <taxon>Pseudomonadota</taxon>
        <taxon>Alphaproteobacteria</taxon>
        <taxon>Sphingomonadales</taxon>
        <taxon>Sphingomonadaceae</taxon>
        <taxon>Sphingomonas</taxon>
    </lineage>
</organism>
<keyword evidence="2" id="KW-1133">Transmembrane helix</keyword>
<gene>
    <name evidence="4" type="ORF">FPZ24_04005</name>
</gene>
<keyword evidence="2" id="KW-0472">Membrane</keyword>
<dbReference type="EMBL" id="CP042306">
    <property type="protein sequence ID" value="QDZ06743.1"/>
    <property type="molecule type" value="Genomic_DNA"/>
</dbReference>
<dbReference type="InterPro" id="IPR004843">
    <property type="entry name" value="Calcineurin-like_PHP"/>
</dbReference>
<sequence>MFSRSKPASRPAIPFGHRVYAIGDVHGEGGLLRRLLRLIKEDNAARRDLTVTLVFLGDLIDRGPDAAALLDAFARMDIDHVVTLKGNHEEALVQAYRGDDDVLDAWMPFGAMATLTGFGVTLKEIDSTNIVFTAALQSRIDPALIEWLDALPSAWECGDYYFTHAGIRPGVKLDEQADADLRWIREPFLSSRKNHGKIIVHGHTVEPGMPALGGNRIGIDTGAHEHGVLTAVGLEGERQWLLQATGTNDRDDAVASTESASPSPDLSSMQDLVPLIASIVAPTPEPVDAALLLKSVHEPADNPLQPVRRAKKMGNSGVVAAGFALVLATVGGVIAVRSKLSAPAAGDVTLSIPEFLGGPTAPVANATSEASVDARPSRKSAIRHVPRGLSPEPTPTSTQNPGGDPPRLYGTELENALAEDRVVTRKSNQDELSRQQAERDTPK</sequence>
<dbReference type="OrthoDB" id="9807890at2"/>
<evidence type="ECO:0000313" key="4">
    <source>
        <dbReference type="EMBL" id="QDZ06743.1"/>
    </source>
</evidence>
<dbReference type="InterPro" id="IPR029052">
    <property type="entry name" value="Metallo-depent_PP-like"/>
</dbReference>
<dbReference type="PANTHER" id="PTHR42850:SF4">
    <property type="entry name" value="ZINC-DEPENDENT ENDOPOLYPHOSPHATASE"/>
    <property type="match status" value="1"/>
</dbReference>
<keyword evidence="5" id="KW-1185">Reference proteome</keyword>
<feature type="region of interest" description="Disordered" evidence="1">
    <location>
        <begin position="246"/>
        <end position="267"/>
    </location>
</feature>
<feature type="compositionally biased region" description="Basic residues" evidence="1">
    <location>
        <begin position="377"/>
        <end position="386"/>
    </location>
</feature>
<dbReference type="SUPFAM" id="SSF56300">
    <property type="entry name" value="Metallo-dependent phosphatases"/>
    <property type="match status" value="1"/>
</dbReference>
<evidence type="ECO:0000256" key="2">
    <source>
        <dbReference type="SAM" id="Phobius"/>
    </source>
</evidence>
<name>A0A5B8LFA1_9SPHN</name>
<dbReference type="Pfam" id="PF00149">
    <property type="entry name" value="Metallophos"/>
    <property type="match status" value="1"/>
</dbReference>
<keyword evidence="2" id="KW-0812">Transmembrane</keyword>
<proteinExistence type="predicted"/>
<evidence type="ECO:0000259" key="3">
    <source>
        <dbReference type="Pfam" id="PF00149"/>
    </source>
</evidence>
<dbReference type="PANTHER" id="PTHR42850">
    <property type="entry name" value="METALLOPHOSPHOESTERASE"/>
    <property type="match status" value="1"/>
</dbReference>
<evidence type="ECO:0000313" key="5">
    <source>
        <dbReference type="Proteomes" id="UP000315673"/>
    </source>
</evidence>
<dbReference type="KEGG" id="spai:FPZ24_04005"/>
<feature type="compositionally biased region" description="Polar residues" evidence="1">
    <location>
        <begin position="256"/>
        <end position="267"/>
    </location>
</feature>
<reference evidence="4 5" key="1">
    <citation type="submission" date="2019-07" db="EMBL/GenBank/DDBJ databases">
        <title>Full genome sequence of Sphingomonas sp. 4R-6-7(HKS19).</title>
        <authorList>
            <person name="Im W.-T."/>
        </authorList>
    </citation>
    <scope>NUCLEOTIDE SEQUENCE [LARGE SCALE GENOMIC DNA]</scope>
    <source>
        <strain evidence="4 5">HKS19</strain>
    </source>
</reference>
<accession>A0A5B8LFA1</accession>
<dbReference type="GO" id="GO:0008803">
    <property type="term" value="F:bis(5'-nucleosyl)-tetraphosphatase (symmetrical) activity"/>
    <property type="evidence" value="ECO:0007669"/>
    <property type="project" value="TreeGrafter"/>
</dbReference>
<feature type="region of interest" description="Disordered" evidence="1">
    <location>
        <begin position="366"/>
        <end position="443"/>
    </location>
</feature>
<feature type="compositionally biased region" description="Basic and acidic residues" evidence="1">
    <location>
        <begin position="418"/>
        <end position="443"/>
    </location>
</feature>